<dbReference type="EMBL" id="MCFC01000033">
    <property type="protein sequence ID" value="ORY28195.1"/>
    <property type="molecule type" value="Genomic_DNA"/>
</dbReference>
<protein>
    <recommendedName>
        <fullName evidence="3">Fe2OG dioxygenase domain-containing protein</fullName>
    </recommendedName>
</protein>
<keyword evidence="1" id="KW-0479">Metal-binding</keyword>
<name>A0A1Y2B291_9TREE</name>
<sequence>MAAPFDPPTNFETKPHVPPWVPPPATKEPLDWAHLRTIELSLLDSPDPAVVQKLVETAKAAIKEDGFLYLTDYGVSLEQLHRQFSIAQYLHRNISETDKDRLHWNPESGIYSGYKPGFGWRNKNGAVDGILHFNFYKDDFASLDRVPTCIHPFMDEITSFTTYLTESVNRRLLALLSRVLELPDDYLWDNVQSHGPPIAEGYLRHALYLPMLEETKQLGKGLRMHGHCDFGTTTMLFSVPISSLQIWGTDSKWHSVKYNPGALVINIGETLELVSGGHFKATRHRVVAPPEDQMNDERLSIVIFNSSIGELRMEPAYESPLIQREGCIESQGAYKEFKLIRDQGVPVPTNRQWREAHIADSTHPTEAKQHETVVVNGIKMNKKNYLGVNILLPA</sequence>
<accession>A0A1Y2B291</accession>
<organism evidence="4 5">
    <name type="scientific">Naematelia encephala</name>
    <dbReference type="NCBI Taxonomy" id="71784"/>
    <lineage>
        <taxon>Eukaryota</taxon>
        <taxon>Fungi</taxon>
        <taxon>Dikarya</taxon>
        <taxon>Basidiomycota</taxon>
        <taxon>Agaricomycotina</taxon>
        <taxon>Tremellomycetes</taxon>
        <taxon>Tremellales</taxon>
        <taxon>Naemateliaceae</taxon>
        <taxon>Naematelia</taxon>
    </lineage>
</organism>
<dbReference type="Proteomes" id="UP000193986">
    <property type="component" value="Unassembled WGS sequence"/>
</dbReference>
<dbReference type="SUPFAM" id="SSF51197">
    <property type="entry name" value="Clavaminate synthase-like"/>
    <property type="match status" value="1"/>
</dbReference>
<evidence type="ECO:0000256" key="1">
    <source>
        <dbReference type="RuleBase" id="RU003682"/>
    </source>
</evidence>
<feature type="region of interest" description="Disordered" evidence="2">
    <location>
        <begin position="1"/>
        <end position="23"/>
    </location>
</feature>
<keyword evidence="5" id="KW-1185">Reference proteome</keyword>
<feature type="domain" description="Fe2OG dioxygenase" evidence="3">
    <location>
        <begin position="198"/>
        <end position="307"/>
    </location>
</feature>
<evidence type="ECO:0000256" key="2">
    <source>
        <dbReference type="SAM" id="MobiDB-lite"/>
    </source>
</evidence>
<reference evidence="4 5" key="1">
    <citation type="submission" date="2016-07" db="EMBL/GenBank/DDBJ databases">
        <title>Pervasive Adenine N6-methylation of Active Genes in Fungi.</title>
        <authorList>
            <consortium name="DOE Joint Genome Institute"/>
            <person name="Mondo S.J."/>
            <person name="Dannebaum R.O."/>
            <person name="Kuo R.C."/>
            <person name="Labutti K."/>
            <person name="Haridas S."/>
            <person name="Kuo A."/>
            <person name="Salamov A."/>
            <person name="Ahrendt S.R."/>
            <person name="Lipzen A."/>
            <person name="Sullivan W."/>
            <person name="Andreopoulos W.B."/>
            <person name="Clum A."/>
            <person name="Lindquist E."/>
            <person name="Daum C."/>
            <person name="Ramamoorthy G.K."/>
            <person name="Gryganskyi A."/>
            <person name="Culley D."/>
            <person name="Magnuson J.K."/>
            <person name="James T.Y."/>
            <person name="O'Malley M.A."/>
            <person name="Stajich J.E."/>
            <person name="Spatafora J.W."/>
            <person name="Visel A."/>
            <person name="Grigoriev I.V."/>
        </authorList>
    </citation>
    <scope>NUCLEOTIDE SEQUENCE [LARGE SCALE GENOMIC DNA]</scope>
    <source>
        <strain evidence="4 5">68-887.2</strain>
    </source>
</reference>
<dbReference type="PRINTS" id="PR00682">
    <property type="entry name" value="IPNSYNTHASE"/>
</dbReference>
<dbReference type="OrthoDB" id="406156at2759"/>
<evidence type="ECO:0000313" key="4">
    <source>
        <dbReference type="EMBL" id="ORY28195.1"/>
    </source>
</evidence>
<dbReference type="AlphaFoldDB" id="A0A1Y2B291"/>
<gene>
    <name evidence="4" type="ORF">BCR39DRAFT_599155</name>
</gene>
<dbReference type="PROSITE" id="PS51471">
    <property type="entry name" value="FE2OG_OXY"/>
    <property type="match status" value="1"/>
</dbReference>
<evidence type="ECO:0000313" key="5">
    <source>
        <dbReference type="Proteomes" id="UP000193986"/>
    </source>
</evidence>
<dbReference type="InParanoid" id="A0A1Y2B291"/>
<dbReference type="InterPro" id="IPR050231">
    <property type="entry name" value="Iron_ascorbate_oxido_reductase"/>
</dbReference>
<comment type="caution">
    <text evidence="4">The sequence shown here is derived from an EMBL/GenBank/DDBJ whole genome shotgun (WGS) entry which is preliminary data.</text>
</comment>
<keyword evidence="1" id="KW-0560">Oxidoreductase</keyword>
<dbReference type="InterPro" id="IPR044861">
    <property type="entry name" value="IPNS-like_FE2OG_OXY"/>
</dbReference>
<keyword evidence="1" id="KW-0408">Iron</keyword>
<proteinExistence type="inferred from homology"/>
<dbReference type="GO" id="GO:0046872">
    <property type="term" value="F:metal ion binding"/>
    <property type="evidence" value="ECO:0007669"/>
    <property type="project" value="UniProtKB-KW"/>
</dbReference>
<comment type="similarity">
    <text evidence="1">Belongs to the iron/ascorbate-dependent oxidoreductase family.</text>
</comment>
<dbReference type="InterPro" id="IPR005123">
    <property type="entry name" value="Oxoglu/Fe-dep_dioxygenase_dom"/>
</dbReference>
<dbReference type="Gene3D" id="2.60.120.330">
    <property type="entry name" value="B-lactam Antibiotic, Isopenicillin N Synthase, Chain"/>
    <property type="match status" value="1"/>
</dbReference>
<dbReference type="Pfam" id="PF03171">
    <property type="entry name" value="2OG-FeII_Oxy"/>
    <property type="match status" value="1"/>
</dbReference>
<dbReference type="InterPro" id="IPR027443">
    <property type="entry name" value="IPNS-like_sf"/>
</dbReference>
<evidence type="ECO:0000259" key="3">
    <source>
        <dbReference type="PROSITE" id="PS51471"/>
    </source>
</evidence>
<dbReference type="GO" id="GO:0016491">
    <property type="term" value="F:oxidoreductase activity"/>
    <property type="evidence" value="ECO:0007669"/>
    <property type="project" value="UniProtKB-KW"/>
</dbReference>
<dbReference type="PANTHER" id="PTHR47990">
    <property type="entry name" value="2-OXOGLUTARATE (2OG) AND FE(II)-DEPENDENT OXYGENASE SUPERFAMILY PROTEIN-RELATED"/>
    <property type="match status" value="1"/>
</dbReference>